<protein>
    <submittedName>
        <fullName evidence="2">FixH</fullName>
    </submittedName>
</protein>
<accession>A0A1H6FEU2</accession>
<dbReference type="Proteomes" id="UP000236724">
    <property type="component" value="Unassembled WGS sequence"/>
</dbReference>
<keyword evidence="1" id="KW-0812">Transmembrane</keyword>
<keyword evidence="1" id="KW-1133">Transmembrane helix</keyword>
<evidence type="ECO:0000313" key="3">
    <source>
        <dbReference type="Proteomes" id="UP000236724"/>
    </source>
</evidence>
<dbReference type="InterPro" id="IPR008620">
    <property type="entry name" value="FixH"/>
</dbReference>
<dbReference type="Pfam" id="PF05751">
    <property type="entry name" value="FixH"/>
    <property type="match status" value="1"/>
</dbReference>
<evidence type="ECO:0000256" key="1">
    <source>
        <dbReference type="SAM" id="Phobius"/>
    </source>
</evidence>
<evidence type="ECO:0000313" key="2">
    <source>
        <dbReference type="EMBL" id="SEH08173.1"/>
    </source>
</evidence>
<reference evidence="2 3" key="1">
    <citation type="submission" date="2016-10" db="EMBL/GenBank/DDBJ databases">
        <authorList>
            <person name="de Groot N.N."/>
        </authorList>
    </citation>
    <scope>NUCLEOTIDE SEQUENCE [LARGE SCALE GENOMIC DNA]</scope>
    <source>
        <strain evidence="2">MBHS1</strain>
    </source>
</reference>
<dbReference type="EMBL" id="FMSV02000544">
    <property type="protein sequence ID" value="SEH08173.1"/>
    <property type="molecule type" value="Genomic_DNA"/>
</dbReference>
<dbReference type="OrthoDB" id="5295180at2"/>
<sequence length="172" mass="19649">MSTENTQPRPWYREPYVWMIIFFPFLAVLAGSITIWIAIKSDDGLVVDDYYKRGLELNRSFARDKAASQYGIGGVLHLSPNTLKARLYLRSDASYALPEKLNLSFTHHTRTGFDQSIELTQTDKGIYDAALERDTQEIAGEWTVQLETDDWRLVGHMPASSLKLELIPEKHS</sequence>
<dbReference type="RefSeq" id="WP_103921745.1">
    <property type="nucleotide sequence ID" value="NZ_FMSV02000544.1"/>
</dbReference>
<dbReference type="AlphaFoldDB" id="A0A1H6FEU2"/>
<proteinExistence type="predicted"/>
<feature type="transmembrane region" description="Helical" evidence="1">
    <location>
        <begin position="16"/>
        <end position="39"/>
    </location>
</feature>
<gene>
    <name evidence="2" type="ORF">MBHS_04063</name>
</gene>
<keyword evidence="1" id="KW-0472">Membrane</keyword>
<name>A0A1H6FEU2_9GAMM</name>
<organism evidence="2 3">
    <name type="scientific">Candidatus Venteria ishoeyi</name>
    <dbReference type="NCBI Taxonomy" id="1899563"/>
    <lineage>
        <taxon>Bacteria</taxon>
        <taxon>Pseudomonadati</taxon>
        <taxon>Pseudomonadota</taxon>
        <taxon>Gammaproteobacteria</taxon>
        <taxon>Thiotrichales</taxon>
        <taxon>Thiotrichaceae</taxon>
        <taxon>Venteria</taxon>
    </lineage>
</organism>
<keyword evidence="3" id="KW-1185">Reference proteome</keyword>